<protein>
    <submittedName>
        <fullName evidence="3">Uncharacterized protein</fullName>
    </submittedName>
</protein>
<dbReference type="Proteomes" id="UP000198797">
    <property type="component" value="Unassembled WGS sequence"/>
</dbReference>
<keyword evidence="2" id="KW-0812">Transmembrane</keyword>
<reference evidence="4" key="1">
    <citation type="submission" date="2016-06" db="EMBL/GenBank/DDBJ databases">
        <authorList>
            <person name="Varghese N."/>
            <person name="Submissions Spin"/>
        </authorList>
    </citation>
    <scope>NUCLEOTIDE SEQUENCE [LARGE SCALE GENOMIC DNA]</scope>
    <source>
        <strain evidence="4">DSM 44100</strain>
    </source>
</reference>
<keyword evidence="2" id="KW-0472">Membrane</keyword>
<dbReference type="EMBL" id="FMCU01000028">
    <property type="protein sequence ID" value="SCF48735.1"/>
    <property type="molecule type" value="Genomic_DNA"/>
</dbReference>
<dbReference type="Pfam" id="PF19865">
    <property type="entry name" value="DUF6338"/>
    <property type="match status" value="1"/>
</dbReference>
<name>A0A1C5AU25_9ACTN</name>
<sequence>MLRLERAVPAQALTAFRETVRVVLVSVACLVTTAIIAAGVRWAFPERTPNFRGLIREPDAFARTHHVQLAWWALALVMFATILGWVAADPRLARWVSDMNQRAPMKYLTGPTTIRPTSAWYQAFHAYDKPEELPRTASPTGPIYVGAQMNDGTYIYGWLRHYSIRTDEDDSREICLMAPIEMTAANGTKTLLPAHFTIISARNIVRLDVTHLAPPTDPITAPAQEEDPEVQADPV</sequence>
<dbReference type="InterPro" id="IPR045919">
    <property type="entry name" value="DUF6338"/>
</dbReference>
<gene>
    <name evidence="3" type="ORF">GA0070216_12834</name>
</gene>
<evidence type="ECO:0000313" key="4">
    <source>
        <dbReference type="Proteomes" id="UP000198797"/>
    </source>
</evidence>
<accession>A0A1C5AU25</accession>
<organism evidence="3 4">
    <name type="scientific">Micromonospora matsumotoense</name>
    <dbReference type="NCBI Taxonomy" id="121616"/>
    <lineage>
        <taxon>Bacteria</taxon>
        <taxon>Bacillati</taxon>
        <taxon>Actinomycetota</taxon>
        <taxon>Actinomycetes</taxon>
        <taxon>Micromonosporales</taxon>
        <taxon>Micromonosporaceae</taxon>
        <taxon>Micromonospora</taxon>
    </lineage>
</organism>
<proteinExistence type="predicted"/>
<dbReference type="AlphaFoldDB" id="A0A1C5AU25"/>
<keyword evidence="2" id="KW-1133">Transmembrane helix</keyword>
<feature type="compositionally biased region" description="Acidic residues" evidence="1">
    <location>
        <begin position="224"/>
        <end position="235"/>
    </location>
</feature>
<evidence type="ECO:0000256" key="1">
    <source>
        <dbReference type="SAM" id="MobiDB-lite"/>
    </source>
</evidence>
<evidence type="ECO:0000256" key="2">
    <source>
        <dbReference type="SAM" id="Phobius"/>
    </source>
</evidence>
<feature type="region of interest" description="Disordered" evidence="1">
    <location>
        <begin position="215"/>
        <end position="235"/>
    </location>
</feature>
<feature type="transmembrane region" description="Helical" evidence="2">
    <location>
        <begin position="69"/>
        <end position="88"/>
    </location>
</feature>
<feature type="transmembrane region" description="Helical" evidence="2">
    <location>
        <begin position="20"/>
        <end position="44"/>
    </location>
</feature>
<evidence type="ECO:0000313" key="3">
    <source>
        <dbReference type="EMBL" id="SCF48735.1"/>
    </source>
</evidence>
<keyword evidence="4" id="KW-1185">Reference proteome</keyword>